<dbReference type="OrthoDB" id="5419752at2759"/>
<feature type="compositionally biased region" description="Low complexity" evidence="1">
    <location>
        <begin position="125"/>
        <end position="149"/>
    </location>
</feature>
<organism evidence="3 4">
    <name type="scientific">Trichoderma longibrachiatum ATCC 18648</name>
    <dbReference type="NCBI Taxonomy" id="983965"/>
    <lineage>
        <taxon>Eukaryota</taxon>
        <taxon>Fungi</taxon>
        <taxon>Dikarya</taxon>
        <taxon>Ascomycota</taxon>
        <taxon>Pezizomycotina</taxon>
        <taxon>Sordariomycetes</taxon>
        <taxon>Hypocreomycetidae</taxon>
        <taxon>Hypocreales</taxon>
        <taxon>Hypocreaceae</taxon>
        <taxon>Trichoderma</taxon>
    </lineage>
</organism>
<evidence type="ECO:0000313" key="3">
    <source>
        <dbReference type="EMBL" id="PTB75389.1"/>
    </source>
</evidence>
<dbReference type="PANTHER" id="PTHR12834">
    <property type="entry name" value="SIGNAL RECOGNITION PARTICLE 9 KDA PROTEIN"/>
    <property type="match status" value="1"/>
</dbReference>
<dbReference type="AlphaFoldDB" id="A0A2T4C1F7"/>
<dbReference type="GO" id="GO:0005786">
    <property type="term" value="C:signal recognition particle, endoplasmic reticulum targeting"/>
    <property type="evidence" value="ECO:0007669"/>
    <property type="project" value="TreeGrafter"/>
</dbReference>
<accession>A0A2T4C1F7</accession>
<feature type="region of interest" description="Disordered" evidence="1">
    <location>
        <begin position="113"/>
        <end position="163"/>
    </location>
</feature>
<dbReference type="PANTHER" id="PTHR12834:SF12">
    <property type="entry name" value="SIGNAL RECOGNITION PARTICLE 9 KDA PROTEIN"/>
    <property type="match status" value="1"/>
</dbReference>
<feature type="region of interest" description="Disordered" evidence="1">
    <location>
        <begin position="30"/>
        <end position="74"/>
    </location>
</feature>
<feature type="compositionally biased region" description="Low complexity" evidence="1">
    <location>
        <begin position="43"/>
        <end position="63"/>
    </location>
</feature>
<sequence length="163" mass="17600">MPYFKTSQEWLDHSVALLEARPSQTRVTVRYSIKPVKPRKPSTTTDNETTTDDAAPSTTTTTPARPPRGSLVLKTYDPVGGVTLKYRTTKAAEVTRLMGAAMGRLGRAMAGVQDVPEEEMRDVDAVGVAEGDAGALQKEQGQKEQQQQQQGGGGGKKKKKGKK</sequence>
<gene>
    <name evidence="3" type="ORF">M440DRAFT_1423440</name>
</gene>
<dbReference type="STRING" id="983965.A0A2T4C1F7"/>
<evidence type="ECO:0000313" key="4">
    <source>
        <dbReference type="Proteomes" id="UP000240760"/>
    </source>
</evidence>
<dbReference type="GO" id="GO:0006614">
    <property type="term" value="P:SRP-dependent cotranslational protein targeting to membrane"/>
    <property type="evidence" value="ECO:0007669"/>
    <property type="project" value="InterPro"/>
</dbReference>
<dbReference type="InterPro" id="IPR039914">
    <property type="entry name" value="SRP9-like"/>
</dbReference>
<feature type="domain" description="SRP9" evidence="2">
    <location>
        <begin position="4"/>
        <end position="109"/>
    </location>
</feature>
<reference evidence="3 4" key="1">
    <citation type="submission" date="2016-07" db="EMBL/GenBank/DDBJ databases">
        <title>Multiple horizontal gene transfer events from other fungi enriched the ability of initially mycotrophic Trichoderma (Ascomycota) to feed on dead plant biomass.</title>
        <authorList>
            <consortium name="DOE Joint Genome Institute"/>
            <person name="Aerts A."/>
            <person name="Atanasova L."/>
            <person name="Chenthamara K."/>
            <person name="Zhang J."/>
            <person name="Grujic M."/>
            <person name="Henrissat B."/>
            <person name="Kuo A."/>
            <person name="Salamov A."/>
            <person name="Lipzen A."/>
            <person name="Labutti K."/>
            <person name="Barry K."/>
            <person name="Miao Y."/>
            <person name="Rahimi M.J."/>
            <person name="Shen Q."/>
            <person name="Grigoriev I.V."/>
            <person name="Kubicek C.P."/>
            <person name="Druzhinina I.S."/>
        </authorList>
    </citation>
    <scope>NUCLEOTIDE SEQUENCE [LARGE SCALE GENOMIC DNA]</scope>
    <source>
        <strain evidence="3 4">ATCC 18648</strain>
    </source>
</reference>
<protein>
    <recommendedName>
        <fullName evidence="2">SRP9 domain-containing protein</fullName>
    </recommendedName>
</protein>
<dbReference type="InterPro" id="IPR039432">
    <property type="entry name" value="SRP9_dom"/>
</dbReference>
<proteinExistence type="predicted"/>
<evidence type="ECO:0000256" key="1">
    <source>
        <dbReference type="SAM" id="MobiDB-lite"/>
    </source>
</evidence>
<name>A0A2T4C1F7_TRILO</name>
<keyword evidence="4" id="KW-1185">Reference proteome</keyword>
<dbReference type="Proteomes" id="UP000240760">
    <property type="component" value="Unassembled WGS sequence"/>
</dbReference>
<evidence type="ECO:0000259" key="2">
    <source>
        <dbReference type="Pfam" id="PF05486"/>
    </source>
</evidence>
<dbReference type="Pfam" id="PF05486">
    <property type="entry name" value="SRP9-21"/>
    <property type="match status" value="1"/>
</dbReference>
<dbReference type="EMBL" id="KZ679134">
    <property type="protein sequence ID" value="PTB75389.1"/>
    <property type="molecule type" value="Genomic_DNA"/>
</dbReference>